<dbReference type="PANTHER" id="PTHR31649">
    <property type="entry name" value="AGAP009604-PA"/>
    <property type="match status" value="1"/>
</dbReference>
<reference evidence="2 3" key="1">
    <citation type="journal article" date="2018" name="Elife">
        <title>Firefly genomes illuminate parallel origins of bioluminescence in beetles.</title>
        <authorList>
            <person name="Fallon T.R."/>
            <person name="Lower S.E."/>
            <person name="Chang C.H."/>
            <person name="Bessho-Uehara M."/>
            <person name="Martin G.J."/>
            <person name="Bewick A.J."/>
            <person name="Behringer M."/>
            <person name="Debat H.J."/>
            <person name="Wong I."/>
            <person name="Day J.C."/>
            <person name="Suvorov A."/>
            <person name="Silva C.J."/>
            <person name="Stanger-Hall K.F."/>
            <person name="Hall D.W."/>
            <person name="Schmitz R.J."/>
            <person name="Nelson D.R."/>
            <person name="Lewis S.M."/>
            <person name="Shigenobu S."/>
            <person name="Bybee S.M."/>
            <person name="Larracuente A.M."/>
            <person name="Oba Y."/>
            <person name="Weng J.K."/>
        </authorList>
    </citation>
    <scope>NUCLEOTIDE SEQUENCE [LARGE SCALE GENOMIC DNA]</scope>
    <source>
        <strain evidence="2">1611_PpyrPB1</strain>
        <tissue evidence="2">Whole body</tissue>
    </source>
</reference>
<dbReference type="EMBL" id="VVIM01000001">
    <property type="protein sequence ID" value="KAB0803627.1"/>
    <property type="molecule type" value="Genomic_DNA"/>
</dbReference>
<comment type="caution">
    <text evidence="2">The sequence shown here is derived from an EMBL/GenBank/DDBJ whole genome shotgun (WGS) entry which is preliminary data.</text>
</comment>
<feature type="chain" id="PRO_5024443279" evidence="1">
    <location>
        <begin position="20"/>
        <end position="207"/>
    </location>
</feature>
<dbReference type="Proteomes" id="UP000327044">
    <property type="component" value="Unassembled WGS sequence"/>
</dbReference>
<dbReference type="PANTHER" id="PTHR31649:SF10">
    <property type="entry name" value="IP19903P-RELATED"/>
    <property type="match status" value="1"/>
</dbReference>
<gene>
    <name evidence="2" type="ORF">PPYR_00597</name>
</gene>
<dbReference type="OrthoDB" id="6767006at2759"/>
<sequence length="207" mass="22672">MLLNLCVLLIFYSSGMVLSAPDHSDDVYWRDYNGDVPNDALPGGLDRDRNPTYIGQVVAQGAIIPGQIFGGAQKIYYQGDYSAREATENIKILCTRKPENVEWVKTTGADIRHIALPRLIPGGYQYSGHMYIGRGIAGNVLSVGKVTIPTERSRQATFKASVDGDSYSPNEFEVLCHRMRNPDVADSSSKVSFGFALASLIVLVLLL</sequence>
<protein>
    <submittedName>
        <fullName evidence="2">Uncharacterized protein</fullName>
    </submittedName>
</protein>
<proteinExistence type="predicted"/>
<dbReference type="AlphaFoldDB" id="A0A5N4B205"/>
<dbReference type="SMART" id="SM00696">
    <property type="entry name" value="DM9"/>
    <property type="match status" value="1"/>
</dbReference>
<organism evidence="2 3">
    <name type="scientific">Photinus pyralis</name>
    <name type="common">Common eastern firefly</name>
    <name type="synonym">Lampyris pyralis</name>
    <dbReference type="NCBI Taxonomy" id="7054"/>
    <lineage>
        <taxon>Eukaryota</taxon>
        <taxon>Metazoa</taxon>
        <taxon>Ecdysozoa</taxon>
        <taxon>Arthropoda</taxon>
        <taxon>Hexapoda</taxon>
        <taxon>Insecta</taxon>
        <taxon>Pterygota</taxon>
        <taxon>Neoptera</taxon>
        <taxon>Endopterygota</taxon>
        <taxon>Coleoptera</taxon>
        <taxon>Polyphaga</taxon>
        <taxon>Elateriformia</taxon>
        <taxon>Elateroidea</taxon>
        <taxon>Lampyridae</taxon>
        <taxon>Lampyrinae</taxon>
        <taxon>Photinus</taxon>
    </lineage>
</organism>
<evidence type="ECO:0000256" key="1">
    <source>
        <dbReference type="SAM" id="SignalP"/>
    </source>
</evidence>
<dbReference type="InParanoid" id="A0A5N4B205"/>
<accession>A0A5N4B205</accession>
<keyword evidence="3" id="KW-1185">Reference proteome</keyword>
<evidence type="ECO:0000313" key="3">
    <source>
        <dbReference type="Proteomes" id="UP000327044"/>
    </source>
</evidence>
<evidence type="ECO:0000313" key="2">
    <source>
        <dbReference type="EMBL" id="KAB0803627.1"/>
    </source>
</evidence>
<keyword evidence="1" id="KW-0732">Signal</keyword>
<feature type="signal peptide" evidence="1">
    <location>
        <begin position="1"/>
        <end position="19"/>
    </location>
</feature>
<dbReference type="Pfam" id="PF11901">
    <property type="entry name" value="DM9"/>
    <property type="match status" value="1"/>
</dbReference>
<name>A0A5N4B205_PHOPY</name>
<dbReference type="InterPro" id="IPR006616">
    <property type="entry name" value="DM9_repeat"/>
</dbReference>